<evidence type="ECO:0000256" key="1">
    <source>
        <dbReference type="SAM" id="MobiDB-lite"/>
    </source>
</evidence>
<accession>A0AA40C096</accession>
<dbReference type="PANTHER" id="PTHR40628:SF1">
    <property type="entry name" value="CHROMO DOMAIN-CONTAINING PROTEIN"/>
    <property type="match status" value="1"/>
</dbReference>
<comment type="caution">
    <text evidence="2">The sequence shown here is derived from an EMBL/GenBank/DDBJ whole genome shotgun (WGS) entry which is preliminary data.</text>
</comment>
<feature type="region of interest" description="Disordered" evidence="1">
    <location>
        <begin position="217"/>
        <end position="248"/>
    </location>
</feature>
<evidence type="ECO:0000313" key="3">
    <source>
        <dbReference type="Proteomes" id="UP001175000"/>
    </source>
</evidence>
<organism evidence="2 3">
    <name type="scientific">Immersiella caudata</name>
    <dbReference type="NCBI Taxonomy" id="314043"/>
    <lineage>
        <taxon>Eukaryota</taxon>
        <taxon>Fungi</taxon>
        <taxon>Dikarya</taxon>
        <taxon>Ascomycota</taxon>
        <taxon>Pezizomycotina</taxon>
        <taxon>Sordariomycetes</taxon>
        <taxon>Sordariomycetidae</taxon>
        <taxon>Sordariales</taxon>
        <taxon>Lasiosphaeriaceae</taxon>
        <taxon>Immersiella</taxon>
    </lineage>
</organism>
<protein>
    <submittedName>
        <fullName evidence="2">Uncharacterized protein</fullName>
    </submittedName>
</protein>
<dbReference type="AlphaFoldDB" id="A0AA40C096"/>
<gene>
    <name evidence="2" type="ORF">B0T14DRAFT_234486</name>
</gene>
<feature type="compositionally biased region" description="Basic and acidic residues" evidence="1">
    <location>
        <begin position="276"/>
        <end position="287"/>
    </location>
</feature>
<reference evidence="2" key="1">
    <citation type="submission" date="2023-06" db="EMBL/GenBank/DDBJ databases">
        <title>Genome-scale phylogeny and comparative genomics of the fungal order Sordariales.</title>
        <authorList>
            <consortium name="Lawrence Berkeley National Laboratory"/>
            <person name="Hensen N."/>
            <person name="Bonometti L."/>
            <person name="Westerberg I."/>
            <person name="Brannstrom I.O."/>
            <person name="Guillou S."/>
            <person name="Cros-Aarteil S."/>
            <person name="Calhoun S."/>
            <person name="Haridas S."/>
            <person name="Kuo A."/>
            <person name="Mondo S."/>
            <person name="Pangilinan J."/>
            <person name="Riley R."/>
            <person name="Labutti K."/>
            <person name="Andreopoulos B."/>
            <person name="Lipzen A."/>
            <person name="Chen C."/>
            <person name="Yanf M."/>
            <person name="Daum C."/>
            <person name="Ng V."/>
            <person name="Clum A."/>
            <person name="Steindorff A."/>
            <person name="Ohm R."/>
            <person name="Martin F."/>
            <person name="Silar P."/>
            <person name="Natvig D."/>
            <person name="Lalanne C."/>
            <person name="Gautier V."/>
            <person name="Ament-Velasquez S.L."/>
            <person name="Kruys A."/>
            <person name="Hutchinson M.I."/>
            <person name="Powell A.J."/>
            <person name="Barry K."/>
            <person name="Miller A.N."/>
            <person name="Grigoriev I.V."/>
            <person name="Debuchy R."/>
            <person name="Gladieux P."/>
            <person name="Thoren M.H."/>
            <person name="Johannesson H."/>
        </authorList>
    </citation>
    <scope>NUCLEOTIDE SEQUENCE</scope>
    <source>
        <strain evidence="2">CBS 606.72</strain>
    </source>
</reference>
<feature type="compositionally biased region" description="Basic residues" evidence="1">
    <location>
        <begin position="229"/>
        <end position="242"/>
    </location>
</feature>
<name>A0AA40C096_9PEZI</name>
<proteinExistence type="predicted"/>
<dbReference type="PANTHER" id="PTHR40628">
    <property type="entry name" value="CHROMO DOMAIN-CONTAINING PROTEIN"/>
    <property type="match status" value="1"/>
</dbReference>
<sequence>MSPTNTDKGIYPDWIYSPTSNISVAKDRSWFLEDEYHPFETHVLPDAAAQGKTMEAIPTGTVELVLRQHPDSDVRCRIRLFNVLHVPESICNIVGWHRPEVEVVLDNRAPTKGRVLDRDSGKQVGHIIEHPIAGLPSRQISQPPEGRRFSPSGFVLGKEYTVGMWWPAMEWYRWKTASVMAPNPEESTGKKGTIAIRSKPLARHAVVSLNNVRHVATSTSVESAVPRSSTRKKRRPTRKSHHRELQSLAFRGLKAEVKGVVEKQRSLSTSHHHKEQKNAYEEIVRLS</sequence>
<dbReference type="EMBL" id="JAULSU010000004">
    <property type="protein sequence ID" value="KAK0620586.1"/>
    <property type="molecule type" value="Genomic_DNA"/>
</dbReference>
<evidence type="ECO:0000313" key="2">
    <source>
        <dbReference type="EMBL" id="KAK0620586.1"/>
    </source>
</evidence>
<feature type="region of interest" description="Disordered" evidence="1">
    <location>
        <begin position="261"/>
        <end position="287"/>
    </location>
</feature>
<dbReference type="Proteomes" id="UP001175000">
    <property type="component" value="Unassembled WGS sequence"/>
</dbReference>
<keyword evidence="3" id="KW-1185">Reference proteome</keyword>